<feature type="binding site" evidence="13">
    <location>
        <position position="204"/>
    </location>
    <ligand>
        <name>S-adenosyl-L-methionine</name>
        <dbReference type="ChEBI" id="CHEBI:59789"/>
    </ligand>
</feature>
<keyword evidence="7" id="KW-0809">Transit peptide</keyword>
<evidence type="ECO:0000256" key="9">
    <source>
        <dbReference type="ARBA" id="ARBA00023128"/>
    </source>
</evidence>
<feature type="domain" description="Ribosomal RNA adenine methylase transferase N-terminal" evidence="15">
    <location>
        <begin position="133"/>
        <end position="355"/>
    </location>
</feature>
<dbReference type="Gene3D" id="3.40.50.150">
    <property type="entry name" value="Vaccinia Virus protein VP39"/>
    <property type="match status" value="1"/>
</dbReference>
<dbReference type="InterPro" id="IPR001737">
    <property type="entry name" value="KsgA/Erm"/>
</dbReference>
<evidence type="ECO:0000256" key="11">
    <source>
        <dbReference type="ARBA" id="ARBA00052995"/>
    </source>
</evidence>
<dbReference type="PANTHER" id="PTHR11727">
    <property type="entry name" value="DIMETHYLADENOSINE TRANSFERASE"/>
    <property type="match status" value="1"/>
</dbReference>
<dbReference type="Pfam" id="PF00398">
    <property type="entry name" value="RrnaAD"/>
    <property type="match status" value="1"/>
</dbReference>
<organism evidence="16 17">
    <name type="scientific">Megalops atlanticus</name>
    <name type="common">Tarpon</name>
    <name type="synonym">Clupea gigantea</name>
    <dbReference type="NCBI Taxonomy" id="7932"/>
    <lineage>
        <taxon>Eukaryota</taxon>
        <taxon>Metazoa</taxon>
        <taxon>Chordata</taxon>
        <taxon>Craniata</taxon>
        <taxon>Vertebrata</taxon>
        <taxon>Euteleostomi</taxon>
        <taxon>Actinopterygii</taxon>
        <taxon>Neopterygii</taxon>
        <taxon>Teleostei</taxon>
        <taxon>Elopiformes</taxon>
        <taxon>Megalopidae</taxon>
        <taxon>Megalops</taxon>
    </lineage>
</organism>
<dbReference type="SUPFAM" id="SSF53335">
    <property type="entry name" value="S-adenosyl-L-methionine-dependent methyltransferases"/>
    <property type="match status" value="1"/>
</dbReference>
<feature type="binding site" evidence="13">
    <location>
        <position position="178"/>
    </location>
    <ligand>
        <name>S-adenosyl-L-methionine</name>
        <dbReference type="ChEBI" id="CHEBI:59789"/>
    </ligand>
</feature>
<evidence type="ECO:0000256" key="6">
    <source>
        <dbReference type="ARBA" id="ARBA00022884"/>
    </source>
</evidence>
<dbReference type="PROSITE" id="PS51689">
    <property type="entry name" value="SAM_RNA_A_N6_MT"/>
    <property type="match status" value="1"/>
</dbReference>
<evidence type="ECO:0000256" key="3">
    <source>
        <dbReference type="ARBA" id="ARBA00022603"/>
    </source>
</evidence>
<dbReference type="FunFam" id="3.40.50.150:FF:000209">
    <property type="entry name" value="rRNA adenine N(6)-methyltransferase"/>
    <property type="match status" value="1"/>
</dbReference>
<reference evidence="16" key="1">
    <citation type="submission" date="2021-01" db="EMBL/GenBank/DDBJ databases">
        <authorList>
            <person name="Zahm M."/>
            <person name="Roques C."/>
            <person name="Cabau C."/>
            <person name="Klopp C."/>
            <person name="Donnadieu C."/>
            <person name="Jouanno E."/>
            <person name="Lampietro C."/>
            <person name="Louis A."/>
            <person name="Herpin A."/>
            <person name="Echchiki A."/>
            <person name="Berthelot C."/>
            <person name="Parey E."/>
            <person name="Roest-Crollius H."/>
            <person name="Braasch I."/>
            <person name="Postlethwait J."/>
            <person name="Bobe J."/>
            <person name="Montfort J."/>
            <person name="Bouchez O."/>
            <person name="Begum T."/>
            <person name="Mejri S."/>
            <person name="Adams A."/>
            <person name="Chen W.-J."/>
            <person name="Guiguen Y."/>
        </authorList>
    </citation>
    <scope>NUCLEOTIDE SEQUENCE</scope>
    <source>
        <strain evidence="16">YG-15Mar2019-1</strain>
        <tissue evidence="16">Brain</tissue>
    </source>
</reference>
<comment type="caution">
    <text evidence="13">Lacks conserved residue(s) required for the propagation of feature annotation.</text>
</comment>
<name>A0A9D3PSN6_MEGAT</name>
<evidence type="ECO:0000256" key="10">
    <source>
        <dbReference type="ARBA" id="ARBA00023163"/>
    </source>
</evidence>
<keyword evidence="8" id="KW-0805">Transcription regulation</keyword>
<keyword evidence="5 13" id="KW-0949">S-adenosyl-L-methionine</keyword>
<dbReference type="InterPro" id="IPR029063">
    <property type="entry name" value="SAM-dependent_MTases_sf"/>
</dbReference>
<dbReference type="GO" id="GO:0003723">
    <property type="term" value="F:RNA binding"/>
    <property type="evidence" value="ECO:0007669"/>
    <property type="project" value="UniProtKB-UniRule"/>
</dbReference>
<comment type="subcellular location">
    <subcellularLocation>
        <location evidence="1">Mitochondrion</location>
    </subcellularLocation>
</comment>
<proteinExistence type="inferred from homology"/>
<keyword evidence="4 13" id="KW-0808">Transferase</keyword>
<evidence type="ECO:0000256" key="2">
    <source>
        <dbReference type="ARBA" id="ARBA00022552"/>
    </source>
</evidence>
<evidence type="ECO:0000256" key="4">
    <source>
        <dbReference type="ARBA" id="ARBA00022679"/>
    </source>
</evidence>
<dbReference type="AlphaFoldDB" id="A0A9D3PSN6"/>
<accession>A0A9D3PSN6</accession>
<evidence type="ECO:0000259" key="15">
    <source>
        <dbReference type="SMART" id="SM00650"/>
    </source>
</evidence>
<dbReference type="PANTHER" id="PTHR11727:SF13">
    <property type="entry name" value="DIMETHYLADENOSINE TRANSFERASE 2, MITOCHONDRIAL"/>
    <property type="match status" value="1"/>
</dbReference>
<keyword evidence="9" id="KW-0496">Mitochondrion</keyword>
<keyword evidence="2 14" id="KW-0698">rRNA processing</keyword>
<evidence type="ECO:0000256" key="13">
    <source>
        <dbReference type="PROSITE-ProRule" id="PRU01026"/>
    </source>
</evidence>
<evidence type="ECO:0000256" key="8">
    <source>
        <dbReference type="ARBA" id="ARBA00023015"/>
    </source>
</evidence>
<dbReference type="GO" id="GO:0006391">
    <property type="term" value="P:transcription initiation at mitochondrial promoter"/>
    <property type="evidence" value="ECO:0007669"/>
    <property type="project" value="TreeGrafter"/>
</dbReference>
<dbReference type="GO" id="GO:0000179">
    <property type="term" value="F:rRNA (adenine-N6,N6-)-dimethyltransferase activity"/>
    <property type="evidence" value="ECO:0007669"/>
    <property type="project" value="UniProtKB-UniRule"/>
</dbReference>
<dbReference type="OrthoDB" id="9895503at2759"/>
<dbReference type="EC" id="2.1.1.-" evidence="14"/>
<gene>
    <name evidence="16" type="ORF">MATL_G00157140</name>
</gene>
<dbReference type="GO" id="GO:0034246">
    <property type="term" value="F:mitochondrial transcription factor activity"/>
    <property type="evidence" value="ECO:0007669"/>
    <property type="project" value="TreeGrafter"/>
</dbReference>
<protein>
    <recommendedName>
        <fullName evidence="14">rRNA adenine N(6)-methyltransferase</fullName>
        <ecNumber evidence="14">2.1.1.-</ecNumber>
    </recommendedName>
</protein>
<evidence type="ECO:0000256" key="1">
    <source>
        <dbReference type="ARBA" id="ARBA00004173"/>
    </source>
</evidence>
<evidence type="ECO:0000313" key="17">
    <source>
        <dbReference type="Proteomes" id="UP001046870"/>
    </source>
</evidence>
<keyword evidence="10" id="KW-0804">Transcription</keyword>
<evidence type="ECO:0000313" key="16">
    <source>
        <dbReference type="EMBL" id="KAG7465777.1"/>
    </source>
</evidence>
<keyword evidence="17" id="KW-1185">Reference proteome</keyword>
<dbReference type="SMART" id="SM00650">
    <property type="entry name" value="rADc"/>
    <property type="match status" value="1"/>
</dbReference>
<comment type="catalytic activity">
    <reaction evidence="11">
        <text>adenosine in rRNA + S-adenosyl-L-methionine = N(6)-methyladenosine in rRNA + S-adenosyl-L-homocysteine + H(+)</text>
        <dbReference type="Rhea" id="RHEA:58728"/>
        <dbReference type="Rhea" id="RHEA-COMP:15198"/>
        <dbReference type="Rhea" id="RHEA-COMP:15199"/>
        <dbReference type="ChEBI" id="CHEBI:15378"/>
        <dbReference type="ChEBI" id="CHEBI:57856"/>
        <dbReference type="ChEBI" id="CHEBI:59789"/>
        <dbReference type="ChEBI" id="CHEBI:74411"/>
        <dbReference type="ChEBI" id="CHEBI:74449"/>
    </reaction>
</comment>
<keyword evidence="3 13" id="KW-0489">Methyltransferase</keyword>
<evidence type="ECO:0000256" key="14">
    <source>
        <dbReference type="RuleBase" id="RU362106"/>
    </source>
</evidence>
<sequence length="452" mass="50839">MTKTRNYITMSSRCSRVLVLAVRATCGQPAAAGRLFGLPACTHTAVLTQSRSYALDSLTTGAWRTQVQQSKAERTASDAGLTQRNLSAVAGALKGHCRPLCRYDFLDLGEVEENTRKAMTCRSLRRFIIDPALARQVAQHLEGDLADSNAVIFECNPGPGVLTRTLLNCGAQRLVALESDKSFLPDLQALESSLDGQLEVVHCDFFKLDPIGLGTMRPPAMYSEKLFDDLGISEVPWTADVPVKVVGIFSQRNERSMLWKLIYALYERLSIYRYGRIEMIMFISEKEYLKLMARPGDMNNYQALSVLMQMACDIQLLHKEPWESFVTTSKHGGMAIPRSRVPNDHLCLVRLTPRPGLFTSGLTTDNASTLIMMIKQCMAKRKARLLDRLNAWSPESGSKILKEMDLLDDTLTGNVYPDEYKHLFQLIEQSEEFNQSWLYEEILENTKTTSLM</sequence>
<evidence type="ECO:0000256" key="12">
    <source>
        <dbReference type="ARBA" id="ARBA00062295"/>
    </source>
</evidence>
<keyword evidence="6 13" id="KW-0694">RNA-binding</keyword>
<comment type="subunit">
    <text evidence="12">Homodimer. Component of the mitochondrial transcription initiation complex, composed at least of TFB2M, TFAM and POLRMT. In this complex TFAM recruits POLRMT to the promoter whereas TFB2M induces structural changes in POLRMT to enable promoter opening and trapping of the DNA non-template strand. Interacts with mitochondrial RNA polymerase POLRMT. Interacts with TFAM.</text>
</comment>
<dbReference type="GO" id="GO:0005759">
    <property type="term" value="C:mitochondrial matrix"/>
    <property type="evidence" value="ECO:0007669"/>
    <property type="project" value="TreeGrafter"/>
</dbReference>
<dbReference type="EMBL" id="JAFDVH010000013">
    <property type="protein sequence ID" value="KAG7465777.1"/>
    <property type="molecule type" value="Genomic_DNA"/>
</dbReference>
<comment type="caution">
    <text evidence="16">The sequence shown here is derived from an EMBL/GenBank/DDBJ whole genome shotgun (WGS) entry which is preliminary data.</text>
</comment>
<evidence type="ECO:0000256" key="7">
    <source>
        <dbReference type="ARBA" id="ARBA00022946"/>
    </source>
</evidence>
<feature type="binding site" evidence="13">
    <location>
        <position position="128"/>
    </location>
    <ligand>
        <name>S-adenosyl-L-methionine</name>
        <dbReference type="ChEBI" id="CHEBI:59789"/>
    </ligand>
</feature>
<evidence type="ECO:0000256" key="5">
    <source>
        <dbReference type="ARBA" id="ARBA00022691"/>
    </source>
</evidence>
<dbReference type="InterPro" id="IPR020598">
    <property type="entry name" value="rRNA_Ade_methylase_Trfase_N"/>
</dbReference>
<comment type="similarity">
    <text evidence="13 14">Belongs to the class I-like SAM-binding methyltransferase superfamily. rRNA adenine N(6)-methyltransferase family.</text>
</comment>
<dbReference type="Proteomes" id="UP001046870">
    <property type="component" value="Chromosome 13"/>
</dbReference>